<dbReference type="InterPro" id="IPR004358">
    <property type="entry name" value="Sig_transdc_His_kin-like_C"/>
</dbReference>
<dbReference type="Gene3D" id="1.10.287.130">
    <property type="match status" value="1"/>
</dbReference>
<organism evidence="11 12">
    <name type="scientific">Variovorax defluvii</name>
    <dbReference type="NCBI Taxonomy" id="913761"/>
    <lineage>
        <taxon>Bacteria</taxon>
        <taxon>Pseudomonadati</taxon>
        <taxon>Pseudomonadota</taxon>
        <taxon>Betaproteobacteria</taxon>
        <taxon>Burkholderiales</taxon>
        <taxon>Comamonadaceae</taxon>
        <taxon>Variovorax</taxon>
    </lineage>
</organism>
<feature type="transmembrane region" description="Helical" evidence="9">
    <location>
        <begin position="213"/>
        <end position="233"/>
    </location>
</feature>
<dbReference type="PRINTS" id="PR00344">
    <property type="entry name" value="BCTRLSENSOR"/>
</dbReference>
<dbReference type="CDD" id="cd00075">
    <property type="entry name" value="HATPase"/>
    <property type="match status" value="1"/>
</dbReference>
<evidence type="ECO:0000256" key="9">
    <source>
        <dbReference type="SAM" id="Phobius"/>
    </source>
</evidence>
<dbReference type="GO" id="GO:0005524">
    <property type="term" value="F:ATP binding"/>
    <property type="evidence" value="ECO:0007669"/>
    <property type="project" value="UniProtKB-KW"/>
</dbReference>
<keyword evidence="5" id="KW-0547">Nucleotide-binding</keyword>
<dbReference type="Gene3D" id="3.30.565.10">
    <property type="entry name" value="Histidine kinase-like ATPase, C-terminal domain"/>
    <property type="match status" value="1"/>
</dbReference>
<dbReference type="PROSITE" id="PS50109">
    <property type="entry name" value="HIS_KIN"/>
    <property type="match status" value="1"/>
</dbReference>
<dbReference type="CDD" id="cd00082">
    <property type="entry name" value="HisKA"/>
    <property type="match status" value="1"/>
</dbReference>
<dbReference type="EMBL" id="BAABGJ010000015">
    <property type="protein sequence ID" value="GAA4339215.1"/>
    <property type="molecule type" value="Genomic_DNA"/>
</dbReference>
<proteinExistence type="predicted"/>
<evidence type="ECO:0000313" key="11">
    <source>
        <dbReference type="EMBL" id="GAA4339215.1"/>
    </source>
</evidence>
<gene>
    <name evidence="11" type="ORF">GCM10023165_18410</name>
</gene>
<keyword evidence="9" id="KW-0472">Membrane</keyword>
<evidence type="ECO:0000256" key="2">
    <source>
        <dbReference type="ARBA" id="ARBA00012438"/>
    </source>
</evidence>
<keyword evidence="4" id="KW-0808">Transferase</keyword>
<dbReference type="EC" id="2.7.13.3" evidence="2"/>
<keyword evidence="6" id="KW-0418">Kinase</keyword>
<accession>A0ABP8HGW5</accession>
<dbReference type="SUPFAM" id="SSF55874">
    <property type="entry name" value="ATPase domain of HSP90 chaperone/DNA topoisomerase II/histidine kinase"/>
    <property type="match status" value="1"/>
</dbReference>
<comment type="catalytic activity">
    <reaction evidence="1">
        <text>ATP + protein L-histidine = ADP + protein N-phospho-L-histidine.</text>
        <dbReference type="EC" id="2.7.13.3"/>
    </reaction>
</comment>
<protein>
    <recommendedName>
        <fullName evidence="2">histidine kinase</fullName>
        <ecNumber evidence="2">2.7.13.3</ecNumber>
    </recommendedName>
</protein>
<dbReference type="InterPro" id="IPR005467">
    <property type="entry name" value="His_kinase_dom"/>
</dbReference>
<name>A0ABP8HGW5_9BURK</name>
<dbReference type="SUPFAM" id="SSF47384">
    <property type="entry name" value="Homodimeric domain of signal transducing histidine kinase"/>
    <property type="match status" value="1"/>
</dbReference>
<evidence type="ECO:0000256" key="7">
    <source>
        <dbReference type="ARBA" id="ARBA00022840"/>
    </source>
</evidence>
<dbReference type="InterPro" id="IPR036097">
    <property type="entry name" value="HisK_dim/P_sf"/>
</dbReference>
<evidence type="ECO:0000256" key="3">
    <source>
        <dbReference type="ARBA" id="ARBA00022553"/>
    </source>
</evidence>
<evidence type="ECO:0000313" key="12">
    <source>
        <dbReference type="Proteomes" id="UP001500975"/>
    </source>
</evidence>
<keyword evidence="7 11" id="KW-0067">ATP-binding</keyword>
<evidence type="ECO:0000256" key="8">
    <source>
        <dbReference type="ARBA" id="ARBA00023012"/>
    </source>
</evidence>
<dbReference type="SMART" id="SM00388">
    <property type="entry name" value="HisKA"/>
    <property type="match status" value="1"/>
</dbReference>
<sequence length="487" mass="53343">MRAQVVWWLAWLLLAVAGAVWIARAELARLQEDFETNARIAHRLLSQQVVQYDAVLATLALLETAADAGRPEQRLSAVYPSILGVMRRDDGAAWPDPALARAESRSRELRRPELASQDFVRGRYRLVIGATPTSYALDIDLPATVPWRDWPMDPKTSLVRVLLERDGQQFVVQPGRAAAAQGWAFDFRKVLASESQAFDVVAQRHVRWRELPWARMAAWAMAMAVVLSGAAALRRQRIERRRAEELLRLGQVARLNALGELAAGLAHELNQPLTAVLANTQAARRLLDEDPPELATARGAMQQAAAQARRAAEVVGRLRRAIERPGQAGAARPVPLQETVRSALHLLAPEFDRRDIAPVLEGGLHPPVQVQAEPVALEQIVHNLLMNAMQALDELPAGERQLKLAIEREGGQGVLRVSDNGRGIAPELLPRIFEPFFSTREGGLGLGLSLCETLAGAMGGTLAAEPAAPRGARFTLRLPLAMQEGRA</sequence>
<dbReference type="SMART" id="SM00387">
    <property type="entry name" value="HATPase_c"/>
    <property type="match status" value="1"/>
</dbReference>
<keyword evidence="9" id="KW-0812">Transmembrane</keyword>
<keyword evidence="8" id="KW-0902">Two-component regulatory system</keyword>
<evidence type="ECO:0000259" key="10">
    <source>
        <dbReference type="PROSITE" id="PS50109"/>
    </source>
</evidence>
<dbReference type="InterPro" id="IPR036890">
    <property type="entry name" value="HATPase_C_sf"/>
</dbReference>
<keyword evidence="3" id="KW-0597">Phosphoprotein</keyword>
<dbReference type="Pfam" id="PF02518">
    <property type="entry name" value="HATPase_c"/>
    <property type="match status" value="1"/>
</dbReference>
<evidence type="ECO:0000256" key="4">
    <source>
        <dbReference type="ARBA" id="ARBA00022679"/>
    </source>
</evidence>
<dbReference type="InterPro" id="IPR003594">
    <property type="entry name" value="HATPase_dom"/>
</dbReference>
<feature type="domain" description="Histidine kinase" evidence="10">
    <location>
        <begin position="264"/>
        <end position="482"/>
    </location>
</feature>
<keyword evidence="12" id="KW-1185">Reference proteome</keyword>
<dbReference type="Proteomes" id="UP001500975">
    <property type="component" value="Unassembled WGS sequence"/>
</dbReference>
<keyword evidence="9" id="KW-1133">Transmembrane helix</keyword>
<comment type="caution">
    <text evidence="11">The sequence shown here is derived from an EMBL/GenBank/DDBJ whole genome shotgun (WGS) entry which is preliminary data.</text>
</comment>
<evidence type="ECO:0000256" key="5">
    <source>
        <dbReference type="ARBA" id="ARBA00022741"/>
    </source>
</evidence>
<dbReference type="PANTHER" id="PTHR43065:SF10">
    <property type="entry name" value="PEROXIDE STRESS-ACTIVATED HISTIDINE KINASE MAK3"/>
    <property type="match status" value="1"/>
</dbReference>
<dbReference type="PANTHER" id="PTHR43065">
    <property type="entry name" value="SENSOR HISTIDINE KINASE"/>
    <property type="match status" value="1"/>
</dbReference>
<reference evidence="12" key="1">
    <citation type="journal article" date="2019" name="Int. J. Syst. Evol. Microbiol.">
        <title>The Global Catalogue of Microorganisms (GCM) 10K type strain sequencing project: providing services to taxonomists for standard genome sequencing and annotation.</title>
        <authorList>
            <consortium name="The Broad Institute Genomics Platform"/>
            <consortium name="The Broad Institute Genome Sequencing Center for Infectious Disease"/>
            <person name="Wu L."/>
            <person name="Ma J."/>
        </authorList>
    </citation>
    <scope>NUCLEOTIDE SEQUENCE [LARGE SCALE GENOMIC DNA]</scope>
    <source>
        <strain evidence="12">JCM 17804</strain>
    </source>
</reference>
<dbReference type="Pfam" id="PF00512">
    <property type="entry name" value="HisKA"/>
    <property type="match status" value="1"/>
</dbReference>
<evidence type="ECO:0000256" key="6">
    <source>
        <dbReference type="ARBA" id="ARBA00022777"/>
    </source>
</evidence>
<evidence type="ECO:0000256" key="1">
    <source>
        <dbReference type="ARBA" id="ARBA00000085"/>
    </source>
</evidence>
<dbReference type="InterPro" id="IPR003661">
    <property type="entry name" value="HisK_dim/P_dom"/>
</dbReference>